<feature type="transmembrane region" description="Helical" evidence="9">
    <location>
        <begin position="336"/>
        <end position="355"/>
    </location>
</feature>
<comment type="subcellular location">
    <subcellularLocation>
        <location evidence="1">Cell membrane</location>
        <topology evidence="1">Multi-pass membrane protein</topology>
    </subcellularLocation>
</comment>
<evidence type="ECO:0000313" key="11">
    <source>
        <dbReference type="EMBL" id="OWQ85258.1"/>
    </source>
</evidence>
<comment type="similarity">
    <text evidence="2">Belongs to the major facilitator superfamily.</text>
</comment>
<dbReference type="RefSeq" id="WP_088387105.1">
    <property type="nucleotide sequence ID" value="NZ_NIOF01000013.1"/>
</dbReference>
<keyword evidence="6 9" id="KW-1133">Transmembrane helix</keyword>
<feature type="transmembrane region" description="Helical" evidence="9">
    <location>
        <begin position="397"/>
        <end position="416"/>
    </location>
</feature>
<evidence type="ECO:0000259" key="10">
    <source>
        <dbReference type="PROSITE" id="PS50850"/>
    </source>
</evidence>
<proteinExistence type="inferred from homology"/>
<keyword evidence="4" id="KW-1003">Cell membrane</keyword>
<feature type="transmembrane region" description="Helical" evidence="9">
    <location>
        <begin position="68"/>
        <end position="87"/>
    </location>
</feature>
<feature type="transmembrane region" description="Helical" evidence="9">
    <location>
        <begin position="422"/>
        <end position="443"/>
    </location>
</feature>
<dbReference type="InterPro" id="IPR020846">
    <property type="entry name" value="MFS_dom"/>
</dbReference>
<organism evidence="11 12">
    <name type="scientific">Roseateles aquatilis</name>
    <dbReference type="NCBI Taxonomy" id="431061"/>
    <lineage>
        <taxon>Bacteria</taxon>
        <taxon>Pseudomonadati</taxon>
        <taxon>Pseudomonadota</taxon>
        <taxon>Betaproteobacteria</taxon>
        <taxon>Burkholderiales</taxon>
        <taxon>Sphaerotilaceae</taxon>
        <taxon>Roseateles</taxon>
    </lineage>
</organism>
<dbReference type="InterPro" id="IPR011701">
    <property type="entry name" value="MFS"/>
</dbReference>
<evidence type="ECO:0000256" key="8">
    <source>
        <dbReference type="SAM" id="MobiDB-lite"/>
    </source>
</evidence>
<evidence type="ECO:0000256" key="4">
    <source>
        <dbReference type="ARBA" id="ARBA00022475"/>
    </source>
</evidence>
<feature type="transmembrane region" description="Helical" evidence="9">
    <location>
        <begin position="99"/>
        <end position="122"/>
    </location>
</feature>
<evidence type="ECO:0000256" key="5">
    <source>
        <dbReference type="ARBA" id="ARBA00022692"/>
    </source>
</evidence>
<keyword evidence="5 9" id="KW-0812">Transmembrane</keyword>
<dbReference type="Proteomes" id="UP000197468">
    <property type="component" value="Unassembled WGS sequence"/>
</dbReference>
<name>A0A2D0AM13_9BURK</name>
<feature type="transmembrane region" description="Helical" evidence="9">
    <location>
        <begin position="134"/>
        <end position="153"/>
    </location>
</feature>
<feature type="compositionally biased region" description="Low complexity" evidence="8">
    <location>
        <begin position="9"/>
        <end position="29"/>
    </location>
</feature>
<dbReference type="InterPro" id="IPR036259">
    <property type="entry name" value="MFS_trans_sf"/>
</dbReference>
<evidence type="ECO:0000313" key="12">
    <source>
        <dbReference type="Proteomes" id="UP000197468"/>
    </source>
</evidence>
<evidence type="ECO:0000256" key="6">
    <source>
        <dbReference type="ARBA" id="ARBA00022989"/>
    </source>
</evidence>
<keyword evidence="12" id="KW-1185">Reference proteome</keyword>
<accession>A0A2D0AM13</accession>
<dbReference type="SUPFAM" id="SSF103473">
    <property type="entry name" value="MFS general substrate transporter"/>
    <property type="match status" value="1"/>
</dbReference>
<dbReference type="CDD" id="cd17324">
    <property type="entry name" value="MFS_NepI_like"/>
    <property type="match status" value="1"/>
</dbReference>
<dbReference type="Gene3D" id="1.20.1250.20">
    <property type="entry name" value="MFS general substrate transporter like domains"/>
    <property type="match status" value="1"/>
</dbReference>
<feature type="region of interest" description="Disordered" evidence="8">
    <location>
        <begin position="1"/>
        <end position="29"/>
    </location>
</feature>
<dbReference type="GO" id="GO:0005886">
    <property type="term" value="C:plasma membrane"/>
    <property type="evidence" value="ECO:0007669"/>
    <property type="project" value="UniProtKB-SubCell"/>
</dbReference>
<evidence type="ECO:0000256" key="1">
    <source>
        <dbReference type="ARBA" id="ARBA00004651"/>
    </source>
</evidence>
<feature type="transmembrane region" description="Helical" evidence="9">
    <location>
        <begin position="274"/>
        <end position="293"/>
    </location>
</feature>
<feature type="transmembrane region" description="Helical" evidence="9">
    <location>
        <begin position="159"/>
        <end position="181"/>
    </location>
</feature>
<keyword evidence="7 9" id="KW-0472">Membrane</keyword>
<sequence>MSRPPEAPAPGAASPSVPGAPPDSAAASGPAAAAVPVAPATPAVPPAPSPPFASADYAEPGSAAYRRITFALFLAGFTTFSLLYSVQPLLPLFAAEFHVGAATSALSLSLATGFLAFAILCAGALSESMDRRRLMFASMAMAAVLNLIASVVPSWHAMLIARALEGLVLGGVPAVAMAYLAEEIHPRGLGRAMGQYVGGTAFGGMMGRVGVSLLSDAFGWRPALFVVSVIGVLAAIGFWFLLPPSRHFVRRSGVKLSEHVAAWRGHLTHSSLPLLFAMGFLMMGMFVAVYNYAGFRLMKPPFSLSQSAIGLIFCAYLFGIVASTMAGGLSDRFGRAPALLSGIALAIAGVLLSLLTWLPAVILGIVLLTIGFFVAHSVSSAWVGALGGRSKGHAASLYLLAYYIGSSTLGAMGGWFWDHSGWGALVGYALALLAIAAATAWTLRTRQPVLAD</sequence>
<dbReference type="AlphaFoldDB" id="A0A2D0AM13"/>
<protein>
    <submittedName>
        <fullName evidence="11">MFS transporter</fullName>
    </submittedName>
</protein>
<dbReference type="PANTHER" id="PTHR43271">
    <property type="entry name" value="BLL2771 PROTEIN"/>
    <property type="match status" value="1"/>
</dbReference>
<evidence type="ECO:0000256" key="2">
    <source>
        <dbReference type="ARBA" id="ARBA00008335"/>
    </source>
</evidence>
<evidence type="ECO:0000256" key="3">
    <source>
        <dbReference type="ARBA" id="ARBA00022448"/>
    </source>
</evidence>
<dbReference type="OrthoDB" id="63984at2"/>
<feature type="domain" description="Major facilitator superfamily (MFS) profile" evidence="10">
    <location>
        <begin position="64"/>
        <end position="448"/>
    </location>
</feature>
<comment type="caution">
    <text evidence="11">The sequence shown here is derived from an EMBL/GenBank/DDBJ whole genome shotgun (WGS) entry which is preliminary data.</text>
</comment>
<feature type="transmembrane region" description="Helical" evidence="9">
    <location>
        <begin position="223"/>
        <end position="242"/>
    </location>
</feature>
<gene>
    <name evidence="11" type="ORF">CDN99_22215</name>
</gene>
<dbReference type="PANTHER" id="PTHR43271:SF1">
    <property type="entry name" value="INNER MEMBRANE TRANSPORT PROTEIN YNFM"/>
    <property type="match status" value="1"/>
</dbReference>
<dbReference type="GO" id="GO:0022857">
    <property type="term" value="F:transmembrane transporter activity"/>
    <property type="evidence" value="ECO:0007669"/>
    <property type="project" value="InterPro"/>
</dbReference>
<dbReference type="EMBL" id="NIOF01000013">
    <property type="protein sequence ID" value="OWQ85258.1"/>
    <property type="molecule type" value="Genomic_DNA"/>
</dbReference>
<evidence type="ECO:0000256" key="9">
    <source>
        <dbReference type="SAM" id="Phobius"/>
    </source>
</evidence>
<evidence type="ECO:0000256" key="7">
    <source>
        <dbReference type="ARBA" id="ARBA00023136"/>
    </source>
</evidence>
<feature type="transmembrane region" description="Helical" evidence="9">
    <location>
        <begin position="193"/>
        <end position="211"/>
    </location>
</feature>
<feature type="transmembrane region" description="Helical" evidence="9">
    <location>
        <begin position="361"/>
        <end position="385"/>
    </location>
</feature>
<reference evidence="11 12" key="1">
    <citation type="journal article" date="2008" name="Int. J. Syst. Evol. Microbiol.">
        <title>Description of Roseateles aquatilis sp. nov. and Roseateles terrae sp. nov., in the class Betaproteobacteria, and emended description of the genus Roseateles.</title>
        <authorList>
            <person name="Gomila M."/>
            <person name="Bowien B."/>
            <person name="Falsen E."/>
            <person name="Moore E.R."/>
            <person name="Lalucat J."/>
        </authorList>
    </citation>
    <scope>NUCLEOTIDE SEQUENCE [LARGE SCALE GENOMIC DNA]</scope>
    <source>
        <strain evidence="11 12">CCUG 48205</strain>
    </source>
</reference>
<dbReference type="Pfam" id="PF07690">
    <property type="entry name" value="MFS_1"/>
    <property type="match status" value="1"/>
</dbReference>
<keyword evidence="3" id="KW-0813">Transport</keyword>
<feature type="transmembrane region" description="Helical" evidence="9">
    <location>
        <begin position="308"/>
        <end position="329"/>
    </location>
</feature>
<dbReference type="PROSITE" id="PS50850">
    <property type="entry name" value="MFS"/>
    <property type="match status" value="1"/>
</dbReference>